<proteinExistence type="predicted"/>
<organism evidence="1">
    <name type="scientific">marine metagenome</name>
    <dbReference type="NCBI Taxonomy" id="408172"/>
    <lineage>
        <taxon>unclassified sequences</taxon>
        <taxon>metagenomes</taxon>
        <taxon>ecological metagenomes</taxon>
    </lineage>
</organism>
<feature type="non-terminal residue" evidence="1">
    <location>
        <position position="1"/>
    </location>
</feature>
<sequence>GAAWEAKLNQLIAESTHEKKVVEISSEDFTTSFRR</sequence>
<evidence type="ECO:0000313" key="1">
    <source>
        <dbReference type="EMBL" id="SVD19564.1"/>
    </source>
</evidence>
<gene>
    <name evidence="1" type="ORF">METZ01_LOCUS372418</name>
</gene>
<dbReference type="AlphaFoldDB" id="A0A382TBP8"/>
<dbReference type="EMBL" id="UINC01135426">
    <property type="protein sequence ID" value="SVD19564.1"/>
    <property type="molecule type" value="Genomic_DNA"/>
</dbReference>
<name>A0A382TBP8_9ZZZZ</name>
<protein>
    <submittedName>
        <fullName evidence="1">Uncharacterized protein</fullName>
    </submittedName>
</protein>
<reference evidence="1" key="1">
    <citation type="submission" date="2018-05" db="EMBL/GenBank/DDBJ databases">
        <authorList>
            <person name="Lanie J.A."/>
            <person name="Ng W.-L."/>
            <person name="Kazmierczak K.M."/>
            <person name="Andrzejewski T.M."/>
            <person name="Davidsen T.M."/>
            <person name="Wayne K.J."/>
            <person name="Tettelin H."/>
            <person name="Glass J.I."/>
            <person name="Rusch D."/>
            <person name="Podicherti R."/>
            <person name="Tsui H.-C.T."/>
            <person name="Winkler M.E."/>
        </authorList>
    </citation>
    <scope>NUCLEOTIDE SEQUENCE</scope>
</reference>
<accession>A0A382TBP8</accession>